<dbReference type="PANTHER" id="PTHR30160">
    <property type="entry name" value="TETRAACYLDISACCHARIDE 4'-KINASE-RELATED"/>
    <property type="match status" value="1"/>
</dbReference>
<proteinExistence type="predicted"/>
<dbReference type="PANTHER" id="PTHR30160:SF1">
    <property type="entry name" value="LIPOPOLYSACCHARIDE 1,2-N-ACETYLGLUCOSAMINETRANSFERASE-RELATED"/>
    <property type="match status" value="1"/>
</dbReference>
<dbReference type="AlphaFoldDB" id="C4FI46"/>
<dbReference type="GO" id="GO:0008713">
    <property type="term" value="F:ADP-heptose-lipopolysaccharide heptosyltransferase activity"/>
    <property type="evidence" value="ECO:0007669"/>
    <property type="project" value="TreeGrafter"/>
</dbReference>
<dbReference type="GO" id="GO:0009244">
    <property type="term" value="P:lipopolysaccharide core region biosynthetic process"/>
    <property type="evidence" value="ECO:0007669"/>
    <property type="project" value="TreeGrafter"/>
</dbReference>
<dbReference type="InterPro" id="IPR051199">
    <property type="entry name" value="LPS_LOS_Heptosyltrfase"/>
</dbReference>
<evidence type="ECO:0000313" key="4">
    <source>
        <dbReference type="Proteomes" id="UP000005540"/>
    </source>
</evidence>
<keyword evidence="1" id="KW-0328">Glycosyltransferase</keyword>
<dbReference type="Proteomes" id="UP000005540">
    <property type="component" value="Unassembled WGS sequence"/>
</dbReference>
<dbReference type="OrthoDB" id="9760688at2"/>
<evidence type="ECO:0000256" key="1">
    <source>
        <dbReference type="ARBA" id="ARBA00022676"/>
    </source>
</evidence>
<protein>
    <submittedName>
        <fullName evidence="3">ADP-heptose:LPS heptosyltransferase</fullName>
    </submittedName>
</protein>
<dbReference type="Gene3D" id="3.40.50.2000">
    <property type="entry name" value="Glycogen Phosphorylase B"/>
    <property type="match status" value="1"/>
</dbReference>
<dbReference type="RefSeq" id="WP_007545644.1">
    <property type="nucleotide sequence ID" value="NZ_ABZS01000013.1"/>
</dbReference>
<dbReference type="Pfam" id="PF01075">
    <property type="entry name" value="Glyco_transf_9"/>
    <property type="match status" value="1"/>
</dbReference>
<evidence type="ECO:0000313" key="3">
    <source>
        <dbReference type="EMBL" id="EEP61267.1"/>
    </source>
</evidence>
<gene>
    <name evidence="3" type="ORF">SULYE_0230</name>
</gene>
<dbReference type="CDD" id="cd03789">
    <property type="entry name" value="GT9_LPS_heptosyltransferase"/>
    <property type="match status" value="1"/>
</dbReference>
<dbReference type="GO" id="GO:0005829">
    <property type="term" value="C:cytosol"/>
    <property type="evidence" value="ECO:0007669"/>
    <property type="project" value="TreeGrafter"/>
</dbReference>
<dbReference type="InterPro" id="IPR002201">
    <property type="entry name" value="Glyco_trans_9"/>
</dbReference>
<comment type="caution">
    <text evidence="3">The sequence shown here is derived from an EMBL/GenBank/DDBJ whole genome shotgun (WGS) entry which is preliminary data.</text>
</comment>
<sequence length="229" mass="26250">IGFFLKLRYNPKILRYKKQSLKRRLKILDPNFNVLKAYLKPLKKLGIENLNYRPKVIITNQEVEKVKTFLPQKFISLGTGARYKSKVYPYYKELSEILLENGFNVVLVGSKEDLEMDKSIYPKEVLDLRGKISLRETIAVISQGLATISNDSAIAHMSRAVGIKVLMIYGSTHPYFGFAPLKDEGDYIFKNLPCQPCSLHGQNSCKYKTFECLTSISPQEVYDKLKNLI</sequence>
<reference evidence="3 4" key="1">
    <citation type="submission" date="2009-04" db="EMBL/GenBank/DDBJ databases">
        <authorList>
            <person name="Reysenbach A.-L."/>
            <person name="Heidelberg J.F."/>
            <person name="Nelson W.C."/>
        </authorList>
    </citation>
    <scope>NUCLEOTIDE SEQUENCE [LARGE SCALE GENOMIC DNA]</scope>
    <source>
        <strain evidence="3 4">SS-5</strain>
    </source>
</reference>
<accession>C4FI46</accession>
<feature type="non-terminal residue" evidence="3">
    <location>
        <position position="1"/>
    </location>
</feature>
<name>C4FI46_9AQUI</name>
<dbReference type="EMBL" id="ABZS01000013">
    <property type="protein sequence ID" value="EEP61267.1"/>
    <property type="molecule type" value="Genomic_DNA"/>
</dbReference>
<evidence type="ECO:0000256" key="2">
    <source>
        <dbReference type="ARBA" id="ARBA00022679"/>
    </source>
</evidence>
<keyword evidence="2 3" id="KW-0808">Transferase</keyword>
<dbReference type="SUPFAM" id="SSF53756">
    <property type="entry name" value="UDP-Glycosyltransferase/glycogen phosphorylase"/>
    <property type="match status" value="1"/>
</dbReference>
<keyword evidence="4" id="KW-1185">Reference proteome</keyword>
<organism evidence="3 4">
    <name type="scientific">Sulfurihydrogenibium yellowstonense SS-5</name>
    <dbReference type="NCBI Taxonomy" id="432331"/>
    <lineage>
        <taxon>Bacteria</taxon>
        <taxon>Pseudomonadati</taxon>
        <taxon>Aquificota</taxon>
        <taxon>Aquificia</taxon>
        <taxon>Aquificales</taxon>
        <taxon>Hydrogenothermaceae</taxon>
        <taxon>Sulfurihydrogenibium</taxon>
    </lineage>
</organism>